<protein>
    <submittedName>
        <fullName evidence="3">Daunorubicin C-13 ketoreductase DnrU</fullName>
    </submittedName>
</protein>
<dbReference type="EMBL" id="CAICTM010001265">
    <property type="protein sequence ID" value="CAB9522103.1"/>
    <property type="molecule type" value="Genomic_DNA"/>
</dbReference>
<evidence type="ECO:0000313" key="3">
    <source>
        <dbReference type="EMBL" id="CAB9522103.1"/>
    </source>
</evidence>
<reference evidence="3" key="1">
    <citation type="submission" date="2020-06" db="EMBL/GenBank/DDBJ databases">
        <authorList>
            <consortium name="Plant Systems Biology data submission"/>
        </authorList>
    </citation>
    <scope>NUCLEOTIDE SEQUENCE</scope>
    <source>
        <strain evidence="3">D6</strain>
    </source>
</reference>
<dbReference type="InterPro" id="IPR002347">
    <property type="entry name" value="SDR_fam"/>
</dbReference>
<keyword evidence="4" id="KW-1185">Reference proteome</keyword>
<name>A0A9N8HTF0_9STRA</name>
<comment type="similarity">
    <text evidence="1">Belongs to the short-chain dehydrogenases/reductases (SDR) family.</text>
</comment>
<dbReference type="GO" id="GO:0016491">
    <property type="term" value="F:oxidoreductase activity"/>
    <property type="evidence" value="ECO:0007669"/>
    <property type="project" value="UniProtKB-KW"/>
</dbReference>
<evidence type="ECO:0000313" key="4">
    <source>
        <dbReference type="Proteomes" id="UP001153069"/>
    </source>
</evidence>
<organism evidence="3 4">
    <name type="scientific">Seminavis robusta</name>
    <dbReference type="NCBI Taxonomy" id="568900"/>
    <lineage>
        <taxon>Eukaryota</taxon>
        <taxon>Sar</taxon>
        <taxon>Stramenopiles</taxon>
        <taxon>Ochrophyta</taxon>
        <taxon>Bacillariophyta</taxon>
        <taxon>Bacillariophyceae</taxon>
        <taxon>Bacillariophycidae</taxon>
        <taxon>Naviculales</taxon>
        <taxon>Naviculaceae</taxon>
        <taxon>Seminavis</taxon>
    </lineage>
</organism>
<evidence type="ECO:0000256" key="2">
    <source>
        <dbReference type="ARBA" id="ARBA00023002"/>
    </source>
</evidence>
<dbReference type="PANTHER" id="PTHR24320:SF148">
    <property type="entry name" value="NAD(P)-BINDING ROSSMANN-FOLD SUPERFAMILY PROTEIN"/>
    <property type="match status" value="1"/>
</dbReference>
<dbReference type="PANTHER" id="PTHR24320">
    <property type="entry name" value="RETINOL DEHYDROGENASE"/>
    <property type="match status" value="1"/>
</dbReference>
<dbReference type="PRINTS" id="PR00081">
    <property type="entry name" value="GDHRDH"/>
</dbReference>
<comment type="caution">
    <text evidence="3">The sequence shown here is derived from an EMBL/GenBank/DDBJ whole genome shotgun (WGS) entry which is preliminary data.</text>
</comment>
<keyword evidence="2" id="KW-0560">Oxidoreductase</keyword>
<dbReference type="SUPFAM" id="SSF51735">
    <property type="entry name" value="NAD(P)-binding Rossmann-fold domains"/>
    <property type="match status" value="1"/>
</dbReference>
<gene>
    <name evidence="3" type="ORF">SEMRO_1267_G257730.1</name>
</gene>
<dbReference type="AlphaFoldDB" id="A0A9N8HTF0"/>
<dbReference type="InterPro" id="IPR036291">
    <property type="entry name" value="NAD(P)-bd_dom_sf"/>
</dbReference>
<proteinExistence type="inferred from homology"/>
<dbReference type="OrthoDB" id="37648at2759"/>
<dbReference type="Gene3D" id="3.40.50.720">
    <property type="entry name" value="NAD(P)-binding Rossmann-like Domain"/>
    <property type="match status" value="1"/>
</dbReference>
<accession>A0A9N8HTF0</accession>
<evidence type="ECO:0000256" key="1">
    <source>
        <dbReference type="ARBA" id="ARBA00006484"/>
    </source>
</evidence>
<dbReference type="Pfam" id="PF00106">
    <property type="entry name" value="adh_short"/>
    <property type="match status" value="1"/>
</dbReference>
<dbReference type="Proteomes" id="UP001153069">
    <property type="component" value="Unassembled WGS sequence"/>
</dbReference>
<sequence>MPTPLRCDPKLFEKDLSEQVYIVTGANSGCGLETSRQLCKQGATVVLACRNAERGEEAVKDIGSGAVFVTTLDLSSLESVRAFVKAFQEKYTRLDGLVNNAGVMACPYAKTKDGFEWQFGCNHLAHFLLMHLLTPLLLETAEKTSKPSRFVALSSVAAGLSTLRDVPANVDFDDLMWETREYDEGLAYGQSKLSNYLHATEAGKKYPADKLISTSVHPGWVLSPLDVHVFKKMFGEGFFANLAGNLARKFFLLKGDMITPVDGAQSTLHCLLEDADKIESGKFYSQFGIYKDPESKPGGWPMELKNPNVTEEMPGKLWEASEKLVGV</sequence>